<gene>
    <name evidence="3" type="ORF">NBRC116585_16940</name>
</gene>
<dbReference type="PANTHER" id="PTHR19353">
    <property type="entry name" value="FATTY ACID DESATURASE 2"/>
    <property type="match status" value="1"/>
</dbReference>
<dbReference type="Pfam" id="PF00487">
    <property type="entry name" value="FA_desaturase"/>
    <property type="match status" value="1"/>
</dbReference>
<dbReference type="RefSeq" id="WP_353294584.1">
    <property type="nucleotide sequence ID" value="NZ_BAABWH010000004.1"/>
</dbReference>
<feature type="transmembrane region" description="Helical" evidence="1">
    <location>
        <begin position="159"/>
        <end position="180"/>
    </location>
</feature>
<accession>A0ABP9ZZL5</accession>
<dbReference type="CDD" id="cd03506">
    <property type="entry name" value="Delta6-FADS-like"/>
    <property type="match status" value="1"/>
</dbReference>
<evidence type="ECO:0000313" key="3">
    <source>
        <dbReference type="EMBL" id="GAA6145576.1"/>
    </source>
</evidence>
<keyword evidence="1" id="KW-1133">Transmembrane helix</keyword>
<reference evidence="3 4" key="1">
    <citation type="submission" date="2024-04" db="EMBL/GenBank/DDBJ databases">
        <title>Draft genome sequence of Thalassolituus maritimus NBRC 116585.</title>
        <authorList>
            <person name="Miyakawa T."/>
            <person name="Kusuya Y."/>
            <person name="Miura T."/>
        </authorList>
    </citation>
    <scope>NUCLEOTIDE SEQUENCE [LARGE SCALE GENOMIC DNA]</scope>
    <source>
        <strain evidence="3 4">5NW40-0001</strain>
    </source>
</reference>
<organism evidence="3 4">
    <name type="scientific">Thalassolituus maritimus</name>
    <dbReference type="NCBI Taxonomy" id="484498"/>
    <lineage>
        <taxon>Bacteria</taxon>
        <taxon>Pseudomonadati</taxon>
        <taxon>Pseudomonadota</taxon>
        <taxon>Gammaproteobacteria</taxon>
        <taxon>Oceanospirillales</taxon>
        <taxon>Oceanospirillaceae</taxon>
        <taxon>Thalassolituus</taxon>
    </lineage>
</organism>
<keyword evidence="4" id="KW-1185">Reference proteome</keyword>
<keyword evidence="1" id="KW-0472">Membrane</keyword>
<dbReference type="InterPro" id="IPR012171">
    <property type="entry name" value="Fatty_acid_desaturase"/>
</dbReference>
<keyword evidence="1" id="KW-0812">Transmembrane</keyword>
<proteinExistence type="predicted"/>
<feature type="domain" description="Fatty acid desaturase" evidence="2">
    <location>
        <begin position="66"/>
        <end position="332"/>
    </location>
</feature>
<dbReference type="PIRSF" id="PIRSF015921">
    <property type="entry name" value="FA_sphinglp_des"/>
    <property type="match status" value="1"/>
</dbReference>
<evidence type="ECO:0000313" key="4">
    <source>
        <dbReference type="Proteomes" id="UP001481413"/>
    </source>
</evidence>
<feature type="transmembrane region" description="Helical" evidence="1">
    <location>
        <begin position="38"/>
        <end position="59"/>
    </location>
</feature>
<dbReference type="Proteomes" id="UP001481413">
    <property type="component" value="Unassembled WGS sequence"/>
</dbReference>
<protein>
    <submittedName>
        <fullName evidence="3">Acyl-CoA desaturase</fullName>
    </submittedName>
</protein>
<name>A0ABP9ZZL5_9GAMM</name>
<dbReference type="InterPro" id="IPR005804">
    <property type="entry name" value="FA_desaturase_dom"/>
</dbReference>
<feature type="transmembrane region" description="Helical" evidence="1">
    <location>
        <begin position="227"/>
        <end position="249"/>
    </location>
</feature>
<feature type="transmembrane region" description="Helical" evidence="1">
    <location>
        <begin position="201"/>
        <end position="221"/>
    </location>
</feature>
<evidence type="ECO:0000259" key="2">
    <source>
        <dbReference type="Pfam" id="PF00487"/>
    </source>
</evidence>
<comment type="caution">
    <text evidence="3">The sequence shown here is derived from an EMBL/GenBank/DDBJ whole genome shotgun (WGS) entry which is preliminary data.</text>
</comment>
<dbReference type="PANTHER" id="PTHR19353:SF19">
    <property type="entry name" value="DELTA(5) FATTY ACID DESATURASE C-RELATED"/>
    <property type="match status" value="1"/>
</dbReference>
<dbReference type="EMBL" id="BAABWH010000004">
    <property type="protein sequence ID" value="GAA6145576.1"/>
    <property type="molecule type" value="Genomic_DNA"/>
</dbReference>
<evidence type="ECO:0000256" key="1">
    <source>
        <dbReference type="SAM" id="Phobius"/>
    </source>
</evidence>
<sequence>MSHIHFQSGKRPVYQELSKEVNHFFKDKGITKTGDDRLYNKAIFIALMYVGSYFLIFALPGALHYMAWAFHGIATALVGFNIMHDGAHDSFSTSRKTNRLMAMTFNLVGSNRYYWAQKHNRNHHAFTNVDEADEDIDALGLFRMSPHQPHRPFHKYQHYYVWFLYLITSLFWFFALDFKAYGSQRIARRDYSHRMKLKDHIEFWASKAIYITLYLLIPASILGAGPALLGFLLMHAFLGFLFAVVFQLAHVVDKAEFPRPDSQGMLPDEWAVHQMRTTVDFGTDSRFLTWALGGLNFQAEHHLFPRISHVHYADLHPLVEKKAAELGYELRSYPTMFAAIRGHYRHMKSMANPDATSHLVSEPDACDCSNCSTGSEEFRTL</sequence>